<dbReference type="OrthoDB" id="10627981at2759"/>
<organism evidence="2">
    <name type="scientific">Castor canadensis</name>
    <name type="common">American beaver</name>
    <dbReference type="NCBI Taxonomy" id="51338"/>
    <lineage>
        <taxon>Eukaryota</taxon>
        <taxon>Metazoa</taxon>
        <taxon>Chordata</taxon>
        <taxon>Craniata</taxon>
        <taxon>Vertebrata</taxon>
        <taxon>Euteleostomi</taxon>
        <taxon>Mammalia</taxon>
        <taxon>Eutheria</taxon>
        <taxon>Euarchontoglires</taxon>
        <taxon>Glires</taxon>
        <taxon>Rodentia</taxon>
        <taxon>Castorimorpha</taxon>
        <taxon>Castoridae</taxon>
        <taxon>Castor</taxon>
    </lineage>
</organism>
<feature type="compositionally biased region" description="Pro residues" evidence="1">
    <location>
        <begin position="114"/>
        <end position="124"/>
    </location>
</feature>
<sequence length="186" mass="19138">MQGLRVRAEVGQAGGSEASPLYIHEARAARHANEAGRGGRLRSCWAAAAAGAEQPGGSGVGAGSVASANPDMEPSGGGPGPGRGTRDKKKGRSPDELPATGGDGGKSKKFVSVPPTPLPQPCPIAAPLDSGDLRSPPRGRLPVSREPPPRLPSSFLWVLGSAIRILPLRDLGKPRSPTWPGPRYLR</sequence>
<gene>
    <name evidence="2" type="primary">LOC109681325</name>
</gene>
<name>A0A8B7TVL9_CASCN</name>
<feature type="non-terminal residue" evidence="2">
    <location>
        <position position="186"/>
    </location>
</feature>
<feature type="region of interest" description="Disordered" evidence="1">
    <location>
        <begin position="48"/>
        <end position="152"/>
    </location>
</feature>
<reference evidence="2" key="1">
    <citation type="submission" date="2025-08" db="UniProtKB">
        <authorList>
            <consortium name="RefSeq"/>
        </authorList>
    </citation>
    <scope>IDENTIFICATION</scope>
    <source>
        <tissue evidence="2">Leukocyte</tissue>
    </source>
</reference>
<feature type="region of interest" description="Disordered" evidence="1">
    <location>
        <begin position="1"/>
        <end position="21"/>
    </location>
</feature>
<dbReference type="KEGG" id="ccan:109681325"/>
<dbReference type="RefSeq" id="XP_020011614.1">
    <property type="nucleotide sequence ID" value="XM_020156025.1"/>
</dbReference>
<dbReference type="AlphaFoldDB" id="A0A8B7TVL9"/>
<evidence type="ECO:0000313" key="2">
    <source>
        <dbReference type="RefSeq" id="XP_020011614.1"/>
    </source>
</evidence>
<evidence type="ECO:0000256" key="1">
    <source>
        <dbReference type="SAM" id="MobiDB-lite"/>
    </source>
</evidence>
<proteinExistence type="predicted"/>
<accession>A0A8B7TVL9</accession>
<protein>
    <submittedName>
        <fullName evidence="2">U1 small nuclear ribonucleoprotein C-like</fullName>
    </submittedName>
</protein>